<accession>A0A0W0U3Q3</accession>
<comment type="caution">
    <text evidence="1">The sequence shown here is derived from an EMBL/GenBank/DDBJ whole genome shotgun (WGS) entry which is preliminary data.</text>
</comment>
<dbReference type="CDD" id="cd00093">
    <property type="entry name" value="HTH_XRE"/>
    <property type="match status" value="1"/>
</dbReference>
<dbReference type="AlphaFoldDB" id="A0A0W0U3Q3"/>
<dbReference type="PROSITE" id="PS50943">
    <property type="entry name" value="HTH_CROC1"/>
    <property type="match status" value="1"/>
</dbReference>
<reference evidence="1 2" key="1">
    <citation type="submission" date="2015-11" db="EMBL/GenBank/DDBJ databases">
        <title>Genomic analysis of 38 Legionella species identifies large and diverse effector repertoires.</title>
        <authorList>
            <person name="Burstein D."/>
            <person name="Amaro F."/>
            <person name="Zusman T."/>
            <person name="Lifshitz Z."/>
            <person name="Cohen O."/>
            <person name="Gilbert J.A."/>
            <person name="Pupko T."/>
            <person name="Shuman H.A."/>
            <person name="Segal G."/>
        </authorList>
    </citation>
    <scope>NUCLEOTIDE SEQUENCE [LARGE SCALE GENOMIC DNA]</scope>
    <source>
        <strain evidence="1 2">ATCC 49504</strain>
    </source>
</reference>
<dbReference type="GO" id="GO:0003677">
    <property type="term" value="F:DNA binding"/>
    <property type="evidence" value="ECO:0007669"/>
    <property type="project" value="InterPro"/>
</dbReference>
<dbReference type="Gene3D" id="1.10.260.40">
    <property type="entry name" value="lambda repressor-like DNA-binding domains"/>
    <property type="match status" value="1"/>
</dbReference>
<dbReference type="InterPro" id="IPR010982">
    <property type="entry name" value="Lambda_DNA-bd_dom_sf"/>
</dbReference>
<protein>
    <submittedName>
        <fullName evidence="1">Putative transcriptional regulator</fullName>
    </submittedName>
</protein>
<name>A0A0W0U3Q3_9GAMM</name>
<dbReference type="Pfam" id="PF01381">
    <property type="entry name" value="HTH_3"/>
    <property type="match status" value="1"/>
</dbReference>
<dbReference type="RefSeq" id="WP_028385897.1">
    <property type="nucleotide sequence ID" value="NZ_CAAAHN010000009.1"/>
</dbReference>
<dbReference type="SUPFAM" id="SSF47413">
    <property type="entry name" value="lambda repressor-like DNA-binding domains"/>
    <property type="match status" value="1"/>
</dbReference>
<keyword evidence="2" id="KW-1185">Reference proteome</keyword>
<evidence type="ECO:0000313" key="2">
    <source>
        <dbReference type="Proteomes" id="UP000054785"/>
    </source>
</evidence>
<organism evidence="1 2">
    <name type="scientific">Legionella geestiana</name>
    <dbReference type="NCBI Taxonomy" id="45065"/>
    <lineage>
        <taxon>Bacteria</taxon>
        <taxon>Pseudomonadati</taxon>
        <taxon>Pseudomonadota</taxon>
        <taxon>Gammaproteobacteria</taxon>
        <taxon>Legionellales</taxon>
        <taxon>Legionellaceae</taxon>
        <taxon>Legionella</taxon>
    </lineage>
</organism>
<dbReference type="InterPro" id="IPR001387">
    <property type="entry name" value="Cro/C1-type_HTH"/>
</dbReference>
<dbReference type="EMBL" id="LNYC01000020">
    <property type="protein sequence ID" value="KTD02342.1"/>
    <property type="molecule type" value="Genomic_DNA"/>
</dbReference>
<sequence>MDPTVLPAAFAARLKDAMLACGHQSQRSTSGVCIHKLAEISGHSVQICRKYLRGETIPDPSKVLEIALKLGVAPGWLLFGELAGTFQIPPNSLVIDKTVLHHVFRRAVALCAVAPPSMNIPLFLSDLVNDLANLEVEDSQSERIVDIAFSSAKYFNVPLPAEA</sequence>
<dbReference type="Proteomes" id="UP000054785">
    <property type="component" value="Unassembled WGS sequence"/>
</dbReference>
<proteinExistence type="predicted"/>
<evidence type="ECO:0000313" key="1">
    <source>
        <dbReference type="EMBL" id="KTD02342.1"/>
    </source>
</evidence>
<dbReference type="PATRIC" id="fig|45065.4.peg.714"/>
<dbReference type="OrthoDB" id="5636356at2"/>
<dbReference type="SMART" id="SM00530">
    <property type="entry name" value="HTH_XRE"/>
    <property type="match status" value="1"/>
</dbReference>
<dbReference type="STRING" id="45065.Lgee_0671"/>
<gene>
    <name evidence="1" type="ORF">Lgee_0671</name>
</gene>